<dbReference type="AlphaFoldDB" id="A0A5N8X4I4"/>
<evidence type="ECO:0000313" key="2">
    <source>
        <dbReference type="Proteomes" id="UP000373149"/>
    </source>
</evidence>
<dbReference type="EMBL" id="VMNX01000278">
    <property type="protein sequence ID" value="MPY54467.1"/>
    <property type="molecule type" value="Genomic_DNA"/>
</dbReference>
<comment type="caution">
    <text evidence="1">The sequence shown here is derived from an EMBL/GenBank/DDBJ whole genome shotgun (WGS) entry which is preliminary data.</text>
</comment>
<reference evidence="1 2" key="1">
    <citation type="submission" date="2019-09" db="EMBL/GenBank/DDBJ databases">
        <authorList>
            <person name="Duangmal K."/>
            <person name="Teo W.F.A."/>
            <person name="Lipun K."/>
        </authorList>
    </citation>
    <scope>NUCLEOTIDE SEQUENCE [LARGE SCALE GENOMIC DNA]</scope>
    <source>
        <strain evidence="1 2">K1PN6</strain>
    </source>
</reference>
<dbReference type="Proteomes" id="UP000373149">
    <property type="component" value="Unassembled WGS sequence"/>
</dbReference>
<dbReference type="RefSeq" id="WP_152869030.1">
    <property type="nucleotide sequence ID" value="NZ_VMNX01000278.1"/>
</dbReference>
<sequence length="250" mass="28509">MTTGTTTGITGHTRTPTDIEAKLLQAQQELLDCPVLAVDRSVTGDLSEIFEETPVIFSYLPEWEGVTFSRDLCVRSPRITEIANCWHSEPTAGIPEIRGEFRVTDLFTAIRKRPPNLAWSGSSDEKREFFTELRVIDDTPLAATGQLAAVRVQKQANPWELWYYDMELTGVEGWTRQYVKLDLTYPEYVEQLAVTKGTLGWQYLFTDEVPLGHPDFEDVRNQLTAMLDLFPRLFPAWSYAELASRLEARL</sequence>
<keyword evidence="2" id="KW-1185">Reference proteome</keyword>
<name>A0A5N8X4I4_9ACTN</name>
<protein>
    <submittedName>
        <fullName evidence="1">Uncharacterized protein</fullName>
    </submittedName>
</protein>
<gene>
    <name evidence="1" type="ORF">FPZ41_40290</name>
</gene>
<evidence type="ECO:0000313" key="1">
    <source>
        <dbReference type="EMBL" id="MPY54467.1"/>
    </source>
</evidence>
<organism evidence="1 2">
    <name type="scientific">Streptomyces acidicola</name>
    <dbReference type="NCBI Taxonomy" id="2596892"/>
    <lineage>
        <taxon>Bacteria</taxon>
        <taxon>Bacillati</taxon>
        <taxon>Actinomycetota</taxon>
        <taxon>Actinomycetes</taxon>
        <taxon>Kitasatosporales</taxon>
        <taxon>Streptomycetaceae</taxon>
        <taxon>Streptomyces</taxon>
    </lineage>
</organism>
<accession>A0A5N8X4I4</accession>
<proteinExistence type="predicted"/>